<proteinExistence type="predicted"/>
<dbReference type="AlphaFoldDB" id="A0A6P9BPH4"/>
<sequence>MAASSFWICRDFGATLGLLLVVTGMTITKASSERNNISQKQDITTFTNVINTRFIAARGGARISLSCSFGSLASWHKETEQGNSQEIMNSSRVHVTKNTSMVMMQIHKLQHTDNGIYHCKIKDSLKPSCGTELKVMGISTYEQVQSRHNVKDAIILIQTILLVLFVSIPVLLTQGKGDRKDASGEDHTYEGLTVELADTYEDIGVYQDRPEKWDLGEHPCEE</sequence>
<protein>
    <submittedName>
        <fullName evidence="5">B-cell antigen receptor complex-associated protein beta chain</fullName>
    </submittedName>
</protein>
<keyword evidence="2" id="KW-0812">Transmembrane</keyword>
<keyword evidence="1" id="KW-0393">Immunoglobulin domain</keyword>
<dbReference type="GO" id="GO:0019815">
    <property type="term" value="C:B cell receptor complex"/>
    <property type="evidence" value="ECO:0007669"/>
    <property type="project" value="TreeGrafter"/>
</dbReference>
<feature type="domain" description="Immunoglobulin" evidence="3">
    <location>
        <begin position="52"/>
        <end position="136"/>
    </location>
</feature>
<dbReference type="InterPro" id="IPR036179">
    <property type="entry name" value="Ig-like_dom_sf"/>
</dbReference>
<accession>A0A6P9BPH4</accession>
<dbReference type="GO" id="GO:0009897">
    <property type="term" value="C:external side of plasma membrane"/>
    <property type="evidence" value="ECO:0007669"/>
    <property type="project" value="TreeGrafter"/>
</dbReference>
<dbReference type="SMART" id="SM00409">
    <property type="entry name" value="IG"/>
    <property type="match status" value="1"/>
</dbReference>
<dbReference type="FunCoup" id="A0A6P9BPH4">
    <property type="interactions" value="10"/>
</dbReference>
<dbReference type="OMA" id="SWHKETE"/>
<evidence type="ECO:0000256" key="2">
    <source>
        <dbReference type="SAM" id="Phobius"/>
    </source>
</evidence>
<dbReference type="GO" id="GO:0030183">
    <property type="term" value="P:B cell differentiation"/>
    <property type="evidence" value="ECO:0007669"/>
    <property type="project" value="TreeGrafter"/>
</dbReference>
<evidence type="ECO:0000313" key="4">
    <source>
        <dbReference type="Proteomes" id="UP001652622"/>
    </source>
</evidence>
<evidence type="ECO:0000259" key="3">
    <source>
        <dbReference type="SMART" id="SM00409"/>
    </source>
</evidence>
<gene>
    <name evidence="5" type="primary">CD79B</name>
</gene>
<dbReference type="GeneID" id="117664736"/>
<keyword evidence="4" id="KW-1185">Reference proteome</keyword>
<dbReference type="Pfam" id="PF07679">
    <property type="entry name" value="I-set"/>
    <property type="match status" value="1"/>
</dbReference>
<keyword evidence="2" id="KW-0472">Membrane</keyword>
<dbReference type="Proteomes" id="UP001652622">
    <property type="component" value="Unplaced"/>
</dbReference>
<dbReference type="InterPro" id="IPR003599">
    <property type="entry name" value="Ig_sub"/>
</dbReference>
<feature type="transmembrane region" description="Helical" evidence="2">
    <location>
        <begin position="153"/>
        <end position="172"/>
    </location>
</feature>
<dbReference type="GO" id="GO:0050853">
    <property type="term" value="P:B cell receptor signaling pathway"/>
    <property type="evidence" value="ECO:0007669"/>
    <property type="project" value="TreeGrafter"/>
</dbReference>
<organism evidence="4 5">
    <name type="scientific">Pantherophis guttatus</name>
    <name type="common">Corn snake</name>
    <name type="synonym">Elaphe guttata</name>
    <dbReference type="NCBI Taxonomy" id="94885"/>
    <lineage>
        <taxon>Eukaryota</taxon>
        <taxon>Metazoa</taxon>
        <taxon>Chordata</taxon>
        <taxon>Craniata</taxon>
        <taxon>Vertebrata</taxon>
        <taxon>Euteleostomi</taxon>
        <taxon>Lepidosauria</taxon>
        <taxon>Squamata</taxon>
        <taxon>Bifurcata</taxon>
        <taxon>Unidentata</taxon>
        <taxon>Episquamata</taxon>
        <taxon>Toxicofera</taxon>
        <taxon>Serpentes</taxon>
        <taxon>Colubroidea</taxon>
        <taxon>Colubridae</taxon>
        <taxon>Colubrinae</taxon>
        <taxon>Pantherophis</taxon>
    </lineage>
</organism>
<reference evidence="5" key="1">
    <citation type="submission" date="2025-08" db="UniProtKB">
        <authorList>
            <consortium name="RefSeq"/>
        </authorList>
    </citation>
    <scope>IDENTIFICATION</scope>
    <source>
        <tissue evidence="5">Blood</tissue>
    </source>
</reference>
<keyword evidence="5" id="KW-0675">Receptor</keyword>
<dbReference type="Gene3D" id="2.60.40.10">
    <property type="entry name" value="Immunoglobulins"/>
    <property type="match status" value="1"/>
</dbReference>
<dbReference type="OrthoDB" id="9894386at2759"/>
<dbReference type="CTD" id="974"/>
<dbReference type="SUPFAM" id="SSF48726">
    <property type="entry name" value="Immunoglobulin"/>
    <property type="match status" value="1"/>
</dbReference>
<name>A0A6P9BPH4_PANGU</name>
<dbReference type="InterPro" id="IPR013783">
    <property type="entry name" value="Ig-like_fold"/>
</dbReference>
<keyword evidence="2" id="KW-1133">Transmembrane helix</keyword>
<dbReference type="InParanoid" id="A0A6P9BPH4"/>
<dbReference type="InterPro" id="IPR013098">
    <property type="entry name" value="Ig_I-set"/>
</dbReference>
<evidence type="ECO:0000256" key="1">
    <source>
        <dbReference type="ARBA" id="ARBA00023319"/>
    </source>
</evidence>
<dbReference type="PANTHER" id="PTHR14334">
    <property type="entry name" value="B-CELL ANTIGEN RECEPTOR COMPLEX-ASSOCIATED PROTEIN"/>
    <property type="match status" value="1"/>
</dbReference>
<dbReference type="KEGG" id="pgut:117664736"/>
<dbReference type="PANTHER" id="PTHR14334:SF2">
    <property type="entry name" value="B-CELL ANTIGEN RECEPTOR COMPLEX-ASSOCIATED PROTEIN BETA CHAIN"/>
    <property type="match status" value="1"/>
</dbReference>
<evidence type="ECO:0000313" key="5">
    <source>
        <dbReference type="RefSeq" id="XP_034271889.1"/>
    </source>
</evidence>
<dbReference type="RefSeq" id="XP_034271889.1">
    <property type="nucleotide sequence ID" value="XM_034415998.2"/>
</dbReference>